<dbReference type="InterPro" id="IPR029058">
    <property type="entry name" value="AB_hydrolase_fold"/>
</dbReference>
<reference evidence="2 3" key="1">
    <citation type="journal article" date="2012" name="BMC Genomics">
        <title>Genomic basis of broad host range and environmental adaptability of Rhizobium tropici CIAT 899 and Rhizobium sp. PRF 81 which are used in inoculants for common bean (Phaseolus vulgaris L.).</title>
        <authorList>
            <person name="Ormeno-Orrillo E."/>
            <person name="Menna P."/>
            <person name="Almeida L.G."/>
            <person name="Ollero F.J."/>
            <person name="Nicolas M.F."/>
            <person name="Pains Rodrigues E."/>
            <person name="Shigueyoshi Nakatani A."/>
            <person name="Silva Batista J.S."/>
            <person name="Oliveira Chueire L.M."/>
            <person name="Souza R.C."/>
            <person name="Ribeiro Vasconcelos A.T."/>
            <person name="Megias M."/>
            <person name="Hungria M."/>
            <person name="Martinez-Romero E."/>
        </authorList>
    </citation>
    <scope>NUCLEOTIDE SEQUENCE [LARGE SCALE GENOMIC DNA]</scope>
    <source>
        <strain evidence="2 3">PRF 81</strain>
    </source>
</reference>
<dbReference type="Proteomes" id="UP000012429">
    <property type="component" value="Unassembled WGS sequence"/>
</dbReference>
<comment type="caution">
    <text evidence="2">The sequence shown here is derived from an EMBL/GenBank/DDBJ whole genome shotgun (WGS) entry which is preliminary data.</text>
</comment>
<sequence>MPSPAVTLSAVGDVSRMCLIGRENVPKRRSLRLRYIAIQTGCCRLDFATSRAACRGTAARSDGLYQTVSWRPETTKAFKRPSPATHRRYMRLAFSSSRSNPQERQMSEEINHNRRRFFGIAAIAVAAAEFGLPAIAGAEEAKSSASTLPAVKAGSHTSFEALKQIDAGVLNVGYAEAGPADGPVVLLLHGWPYDIYSFVDVAPLLAGAGYRVIIPYLRGYGTTHFLSKETPRNGQQAALAADMIALLDALKIEKVVVAGYDWGGRTADIMAALWPERCKALVSVSGYLIGSQEINRKPLPPKAELAWWYQFYFATERGRLGYQENRHDFAKLIWHTASPQWAFDDATYDRSAAAFDNPDHVDIVIHNYRWRLGLVEGEEKFDAYEKKLAAGPVISIPTITMEGDANGAPHPEPSAYRGKFSGKYEHRTITGGIGHNLPQEAPQAFAQAVIDVDRS</sequence>
<dbReference type="PANTHER" id="PTHR43798:SF33">
    <property type="entry name" value="HYDROLASE, PUTATIVE (AFU_ORTHOLOGUE AFUA_2G14860)-RELATED"/>
    <property type="match status" value="1"/>
</dbReference>
<protein>
    <submittedName>
        <fullName evidence="2">Epoxide hydrolase protein 2/soluble epoxide hydrolase/epoxide hydratase/cytosolic epoxide hydrolase</fullName>
    </submittedName>
</protein>
<dbReference type="SUPFAM" id="SSF53474">
    <property type="entry name" value="alpha/beta-Hydrolases"/>
    <property type="match status" value="1"/>
</dbReference>
<feature type="domain" description="AB hydrolase-1" evidence="1">
    <location>
        <begin position="183"/>
        <end position="313"/>
    </location>
</feature>
<dbReference type="Gene3D" id="3.40.50.1820">
    <property type="entry name" value="alpha/beta hydrolase"/>
    <property type="match status" value="1"/>
</dbReference>
<evidence type="ECO:0000313" key="2">
    <source>
        <dbReference type="EMBL" id="ENN85111.1"/>
    </source>
</evidence>
<name>N6UWK5_9HYPH</name>
<dbReference type="Pfam" id="PF00561">
    <property type="entry name" value="Abhydrolase_1"/>
    <property type="match status" value="1"/>
</dbReference>
<keyword evidence="3" id="KW-1185">Reference proteome</keyword>
<evidence type="ECO:0000313" key="3">
    <source>
        <dbReference type="Proteomes" id="UP000012429"/>
    </source>
</evidence>
<dbReference type="GO" id="GO:0016020">
    <property type="term" value="C:membrane"/>
    <property type="evidence" value="ECO:0007669"/>
    <property type="project" value="TreeGrafter"/>
</dbReference>
<organism evidence="2 3">
    <name type="scientific">Rhizobium freirei PRF 81</name>
    <dbReference type="NCBI Taxonomy" id="363754"/>
    <lineage>
        <taxon>Bacteria</taxon>
        <taxon>Pseudomonadati</taxon>
        <taxon>Pseudomonadota</taxon>
        <taxon>Alphaproteobacteria</taxon>
        <taxon>Hyphomicrobiales</taxon>
        <taxon>Rhizobiaceae</taxon>
        <taxon>Rhizobium/Agrobacterium group</taxon>
        <taxon>Rhizobium</taxon>
    </lineage>
</organism>
<dbReference type="PRINTS" id="PR00412">
    <property type="entry name" value="EPOXHYDRLASE"/>
</dbReference>
<dbReference type="STRING" id="363754.RHSP_56862"/>
<evidence type="ECO:0000259" key="1">
    <source>
        <dbReference type="Pfam" id="PF00561"/>
    </source>
</evidence>
<gene>
    <name evidence="2" type="ORF">RHSP_56862</name>
</gene>
<keyword evidence="2" id="KW-0378">Hydrolase</keyword>
<dbReference type="GO" id="GO:0047372">
    <property type="term" value="F:monoacylglycerol lipase activity"/>
    <property type="evidence" value="ECO:0007669"/>
    <property type="project" value="TreeGrafter"/>
</dbReference>
<dbReference type="PANTHER" id="PTHR43798">
    <property type="entry name" value="MONOACYLGLYCEROL LIPASE"/>
    <property type="match status" value="1"/>
</dbReference>
<accession>N6UWK5</accession>
<dbReference type="AlphaFoldDB" id="N6UWK5"/>
<dbReference type="InterPro" id="IPR000073">
    <property type="entry name" value="AB_hydrolase_1"/>
</dbReference>
<dbReference type="GO" id="GO:0046464">
    <property type="term" value="P:acylglycerol catabolic process"/>
    <property type="evidence" value="ECO:0007669"/>
    <property type="project" value="TreeGrafter"/>
</dbReference>
<dbReference type="InterPro" id="IPR050266">
    <property type="entry name" value="AB_hydrolase_sf"/>
</dbReference>
<proteinExistence type="predicted"/>
<dbReference type="PATRIC" id="fig|363754.4.peg.5164"/>
<dbReference type="EMBL" id="AQHN01000084">
    <property type="protein sequence ID" value="ENN85111.1"/>
    <property type="molecule type" value="Genomic_DNA"/>
</dbReference>
<dbReference type="InterPro" id="IPR000639">
    <property type="entry name" value="Epox_hydrolase-like"/>
</dbReference>